<reference evidence="1" key="1">
    <citation type="journal article" date="2020" name="mSystems">
        <title>Genome- and Community-Level Interaction Insights into Carbon Utilization and Element Cycling Functions of Hydrothermarchaeota in Hydrothermal Sediment.</title>
        <authorList>
            <person name="Zhou Z."/>
            <person name="Liu Y."/>
            <person name="Xu W."/>
            <person name="Pan J."/>
            <person name="Luo Z.H."/>
            <person name="Li M."/>
        </authorList>
    </citation>
    <scope>NUCLEOTIDE SEQUENCE [LARGE SCALE GENOMIC DNA]</scope>
    <source>
        <strain evidence="1">SpSt-1182</strain>
    </source>
</reference>
<keyword evidence="1" id="KW-0645">Protease</keyword>
<dbReference type="Proteomes" id="UP000885672">
    <property type="component" value="Unassembled WGS sequence"/>
</dbReference>
<dbReference type="InterPro" id="IPR008969">
    <property type="entry name" value="CarboxyPept-like_regulatory"/>
</dbReference>
<proteinExistence type="predicted"/>
<name>A0A7V0T7K9_UNCW3</name>
<keyword evidence="1" id="KW-0378">Hydrolase</keyword>
<comment type="caution">
    <text evidence="1">The sequence shown here is derived from an EMBL/GenBank/DDBJ whole genome shotgun (WGS) entry which is preliminary data.</text>
</comment>
<accession>A0A7V0T7K9</accession>
<sequence length="344" mass="37530">MMSPEVSVKIIIVCLFAAAVAAGNPIVVRLLNEFQVAPDSLERIELHDRTGLVYDLEGWQVVTPAGVATINAGVRFNGPDDRVVIDRDNTTGIFSLPDSAGFIALVQPGGDTLERIAWPGDAGPNTDEAWVPPEGMSAALDYWSYGWPDPVECWDWYLDPTPTFGEPNDDGDARIYGTVRGPNGLPLPGATVRISGPEGYESGWSKYPNGDFEIRPGFGTFLLTVSKEGYLPDVWPDSIAVEVNEIVTGINITLTPVGVAEPVTAEPAFRWHRGRLAFDLERDGEVGLSLLDPAGRVELRRRAFLRAGLHRLLLTGLRPGVHFVRLEHDGRVSTGKLVLPRTDR</sequence>
<dbReference type="Pfam" id="PF13620">
    <property type="entry name" value="CarboxypepD_reg"/>
    <property type="match status" value="1"/>
</dbReference>
<dbReference type="EMBL" id="DSBX01000325">
    <property type="protein sequence ID" value="HDR00307.1"/>
    <property type="molecule type" value="Genomic_DNA"/>
</dbReference>
<protein>
    <submittedName>
        <fullName evidence="1">Carboxypeptidase regulatory-like domain-containing protein</fullName>
    </submittedName>
</protein>
<gene>
    <name evidence="1" type="ORF">ENN51_08510</name>
</gene>
<dbReference type="Gene3D" id="2.60.40.1120">
    <property type="entry name" value="Carboxypeptidase-like, regulatory domain"/>
    <property type="match status" value="1"/>
</dbReference>
<evidence type="ECO:0000313" key="1">
    <source>
        <dbReference type="EMBL" id="HDR00307.1"/>
    </source>
</evidence>
<dbReference type="GO" id="GO:0004180">
    <property type="term" value="F:carboxypeptidase activity"/>
    <property type="evidence" value="ECO:0007669"/>
    <property type="project" value="UniProtKB-KW"/>
</dbReference>
<dbReference type="SUPFAM" id="SSF49464">
    <property type="entry name" value="Carboxypeptidase regulatory domain-like"/>
    <property type="match status" value="1"/>
</dbReference>
<organism evidence="1">
    <name type="scientific">candidate division WOR-3 bacterium</name>
    <dbReference type="NCBI Taxonomy" id="2052148"/>
    <lineage>
        <taxon>Bacteria</taxon>
        <taxon>Bacteria division WOR-3</taxon>
    </lineage>
</organism>
<dbReference type="AlphaFoldDB" id="A0A7V0T7K9"/>
<keyword evidence="1" id="KW-0121">Carboxypeptidase</keyword>